<dbReference type="PANTHER" id="PTHR45436">
    <property type="entry name" value="SENSOR HISTIDINE KINASE YKOH"/>
    <property type="match status" value="1"/>
</dbReference>
<evidence type="ECO:0000256" key="10">
    <source>
        <dbReference type="ARBA" id="ARBA00023136"/>
    </source>
</evidence>
<comment type="catalytic activity">
    <reaction evidence="1">
        <text>ATP + protein L-histidine = ADP + protein N-phospho-L-histidine.</text>
        <dbReference type="EC" id="2.7.13.3"/>
    </reaction>
</comment>
<dbReference type="SMART" id="SM00388">
    <property type="entry name" value="HisKA"/>
    <property type="match status" value="1"/>
</dbReference>
<keyword evidence="5" id="KW-0808">Transferase</keyword>
<organism evidence="14 15">
    <name type="scientific">Phytopseudomonas flavescens</name>
    <dbReference type="NCBI Taxonomy" id="29435"/>
    <lineage>
        <taxon>Bacteria</taxon>
        <taxon>Pseudomonadati</taxon>
        <taxon>Pseudomonadota</taxon>
        <taxon>Gammaproteobacteria</taxon>
        <taxon>Pseudomonadales</taxon>
        <taxon>Pseudomonadaceae</taxon>
        <taxon>Phytopseudomonas</taxon>
    </lineage>
</organism>
<sequence>MKIGITAKLFLAVIASCAIVLLVNGVAAHVSFQRGFLGYLNEQGMERMETVLPRLEDTYRQHGSWDFLRGDLEAWFALMRPAPDPARALTGPPVSDQTGAVPRFALLDRTYARVVGNPGADRESLLRPVVVDGETVGWMAMVPFQKAVAAGDVRFYEAQLYTWWLIAALSVVVAALLAGLLSRMLLRRVHGLASATHRLAAGDYAIRVDAGTRDELGGLARDFNQLAQALEHNERTRRHFMADISHELRTPLAVMRAELEAVQDGIRPMAPASLQPLGQQILQLGKLIDDLHDLSLTDVAALTYRHEPLDLATLLEAMLATLEPRFAGAGLQLHRRMAAGAYPVHGDERRLQQLFGNLLENALRYTDRGGIVEVGCERRNGRFLVTFDDSPPAVDADKLPRLFERFYRTEASRNRESGGSGLGLAICRNIAQAHDGSIRADASPLGGLRITVDLPEAA</sequence>
<comment type="subcellular location">
    <subcellularLocation>
        <location evidence="2">Membrane</location>
    </subcellularLocation>
</comment>
<dbReference type="Gene3D" id="6.10.340.10">
    <property type="match status" value="1"/>
</dbReference>
<dbReference type="InterPro" id="IPR050428">
    <property type="entry name" value="TCS_sensor_his_kinase"/>
</dbReference>
<dbReference type="SUPFAM" id="SSF55874">
    <property type="entry name" value="ATPase domain of HSP90 chaperone/DNA topoisomerase II/histidine kinase"/>
    <property type="match status" value="1"/>
</dbReference>
<keyword evidence="4" id="KW-0597">Phosphoprotein</keyword>
<evidence type="ECO:0000256" key="2">
    <source>
        <dbReference type="ARBA" id="ARBA00004370"/>
    </source>
</evidence>
<evidence type="ECO:0000256" key="9">
    <source>
        <dbReference type="ARBA" id="ARBA00023012"/>
    </source>
</evidence>
<dbReference type="AlphaFoldDB" id="A0A1G7Z1Z1"/>
<evidence type="ECO:0000256" key="7">
    <source>
        <dbReference type="ARBA" id="ARBA00022777"/>
    </source>
</evidence>
<dbReference type="InterPro" id="IPR036890">
    <property type="entry name" value="HATPase_C_sf"/>
</dbReference>
<dbReference type="GO" id="GO:0000155">
    <property type="term" value="F:phosphorelay sensor kinase activity"/>
    <property type="evidence" value="ECO:0007669"/>
    <property type="project" value="InterPro"/>
</dbReference>
<dbReference type="PROSITE" id="PS50885">
    <property type="entry name" value="HAMP"/>
    <property type="match status" value="1"/>
</dbReference>
<evidence type="ECO:0000313" key="14">
    <source>
        <dbReference type="EMBL" id="SDH02664.1"/>
    </source>
</evidence>
<dbReference type="FunFam" id="3.30.565.10:FF:000006">
    <property type="entry name" value="Sensor histidine kinase WalK"/>
    <property type="match status" value="1"/>
</dbReference>
<dbReference type="EMBL" id="FNDG01000002">
    <property type="protein sequence ID" value="SDH02664.1"/>
    <property type="molecule type" value="Genomic_DNA"/>
</dbReference>
<keyword evidence="10 11" id="KW-0472">Membrane</keyword>
<evidence type="ECO:0000256" key="4">
    <source>
        <dbReference type="ARBA" id="ARBA00022553"/>
    </source>
</evidence>
<dbReference type="SMART" id="SM00304">
    <property type="entry name" value="HAMP"/>
    <property type="match status" value="1"/>
</dbReference>
<dbReference type="GO" id="GO:0005886">
    <property type="term" value="C:plasma membrane"/>
    <property type="evidence" value="ECO:0007669"/>
    <property type="project" value="UniProtKB-ARBA"/>
</dbReference>
<dbReference type="RefSeq" id="WP_084303339.1">
    <property type="nucleotide sequence ID" value="NZ_FNDG01000002.1"/>
</dbReference>
<evidence type="ECO:0000313" key="15">
    <source>
        <dbReference type="Proteomes" id="UP000198606"/>
    </source>
</evidence>
<feature type="transmembrane region" description="Helical" evidence="11">
    <location>
        <begin position="161"/>
        <end position="181"/>
    </location>
</feature>
<dbReference type="NCBIfam" id="NF012163">
    <property type="entry name" value="BaeS_SmeS"/>
    <property type="match status" value="1"/>
</dbReference>
<dbReference type="Pfam" id="PF02518">
    <property type="entry name" value="HATPase_c"/>
    <property type="match status" value="1"/>
</dbReference>
<dbReference type="STRING" id="29435.SAMN05216588_102168"/>
<feature type="domain" description="HAMP" evidence="13">
    <location>
        <begin position="183"/>
        <end position="235"/>
    </location>
</feature>
<dbReference type="Pfam" id="PF00672">
    <property type="entry name" value="HAMP"/>
    <property type="match status" value="1"/>
</dbReference>
<accession>A0A1G7Z1Z1</accession>
<dbReference type="CDD" id="cd06225">
    <property type="entry name" value="HAMP"/>
    <property type="match status" value="1"/>
</dbReference>
<dbReference type="SUPFAM" id="SSF158472">
    <property type="entry name" value="HAMP domain-like"/>
    <property type="match status" value="1"/>
</dbReference>
<evidence type="ECO:0000256" key="8">
    <source>
        <dbReference type="ARBA" id="ARBA00022989"/>
    </source>
</evidence>
<dbReference type="CDD" id="cd00082">
    <property type="entry name" value="HisKA"/>
    <property type="match status" value="1"/>
</dbReference>
<dbReference type="InterPro" id="IPR005467">
    <property type="entry name" value="His_kinase_dom"/>
</dbReference>
<dbReference type="InterPro" id="IPR003660">
    <property type="entry name" value="HAMP_dom"/>
</dbReference>
<proteinExistence type="predicted"/>
<dbReference type="InterPro" id="IPR003594">
    <property type="entry name" value="HATPase_dom"/>
</dbReference>
<feature type="domain" description="Histidine kinase" evidence="12">
    <location>
        <begin position="243"/>
        <end position="458"/>
    </location>
</feature>
<keyword evidence="7 14" id="KW-0418">Kinase</keyword>
<dbReference type="PANTHER" id="PTHR45436:SF5">
    <property type="entry name" value="SENSOR HISTIDINE KINASE TRCS"/>
    <property type="match status" value="1"/>
</dbReference>
<dbReference type="SUPFAM" id="SSF47384">
    <property type="entry name" value="Homodimeric domain of signal transducing histidine kinase"/>
    <property type="match status" value="1"/>
</dbReference>
<dbReference type="InterPro" id="IPR003661">
    <property type="entry name" value="HisK_dim/P_dom"/>
</dbReference>
<evidence type="ECO:0000259" key="12">
    <source>
        <dbReference type="PROSITE" id="PS50109"/>
    </source>
</evidence>
<evidence type="ECO:0000256" key="11">
    <source>
        <dbReference type="SAM" id="Phobius"/>
    </source>
</evidence>
<name>A0A1G7Z1Z1_9GAMM</name>
<dbReference type="Gene3D" id="1.10.287.130">
    <property type="match status" value="1"/>
</dbReference>
<dbReference type="PRINTS" id="PR00344">
    <property type="entry name" value="BCTRLSENSOR"/>
</dbReference>
<evidence type="ECO:0000256" key="5">
    <source>
        <dbReference type="ARBA" id="ARBA00022679"/>
    </source>
</evidence>
<dbReference type="EC" id="2.7.13.3" evidence="3"/>
<keyword evidence="9" id="KW-0902">Two-component regulatory system</keyword>
<dbReference type="SMART" id="SM00387">
    <property type="entry name" value="HATPase_c"/>
    <property type="match status" value="1"/>
</dbReference>
<dbReference type="Proteomes" id="UP000198606">
    <property type="component" value="Unassembled WGS sequence"/>
</dbReference>
<evidence type="ECO:0000256" key="3">
    <source>
        <dbReference type="ARBA" id="ARBA00012438"/>
    </source>
</evidence>
<evidence type="ECO:0000256" key="1">
    <source>
        <dbReference type="ARBA" id="ARBA00000085"/>
    </source>
</evidence>
<keyword evidence="8 11" id="KW-1133">Transmembrane helix</keyword>
<keyword evidence="6 11" id="KW-0812">Transmembrane</keyword>
<evidence type="ECO:0000256" key="6">
    <source>
        <dbReference type="ARBA" id="ARBA00022692"/>
    </source>
</evidence>
<dbReference type="PROSITE" id="PS50109">
    <property type="entry name" value="HIS_KIN"/>
    <property type="match status" value="1"/>
</dbReference>
<reference evidence="14 15" key="1">
    <citation type="submission" date="2016-10" db="EMBL/GenBank/DDBJ databases">
        <authorList>
            <person name="de Groot N.N."/>
        </authorList>
    </citation>
    <scope>NUCLEOTIDE SEQUENCE [LARGE SCALE GENOMIC DNA]</scope>
    <source>
        <strain evidence="14 15">LMG 18387</strain>
    </source>
</reference>
<dbReference type="Pfam" id="PF00512">
    <property type="entry name" value="HisKA"/>
    <property type="match status" value="1"/>
</dbReference>
<evidence type="ECO:0000259" key="13">
    <source>
        <dbReference type="PROSITE" id="PS50885"/>
    </source>
</evidence>
<dbReference type="Gene3D" id="3.30.565.10">
    <property type="entry name" value="Histidine kinase-like ATPase, C-terminal domain"/>
    <property type="match status" value="1"/>
</dbReference>
<protein>
    <recommendedName>
        <fullName evidence="3">histidine kinase</fullName>
        <ecNumber evidence="3">2.7.13.3</ecNumber>
    </recommendedName>
</protein>
<gene>
    <name evidence="14" type="ORF">SAMN05216588_102168</name>
</gene>
<dbReference type="InterPro" id="IPR036097">
    <property type="entry name" value="HisK_dim/P_sf"/>
</dbReference>
<dbReference type="InterPro" id="IPR004358">
    <property type="entry name" value="Sig_transdc_His_kin-like_C"/>
</dbReference>